<protein>
    <submittedName>
        <fullName evidence="1">Uncharacterized protein</fullName>
    </submittedName>
</protein>
<dbReference type="Proteomes" id="UP000828941">
    <property type="component" value="Chromosome 10"/>
</dbReference>
<keyword evidence="2" id="KW-1185">Reference proteome</keyword>
<dbReference type="EMBL" id="CM039435">
    <property type="protein sequence ID" value="KAI4318255.1"/>
    <property type="molecule type" value="Genomic_DNA"/>
</dbReference>
<accession>A0ACB9M3G7</accession>
<reference evidence="1 2" key="1">
    <citation type="journal article" date="2022" name="DNA Res.">
        <title>Chromosomal-level genome assembly of the orchid tree Bauhinia variegata (Leguminosae; Cercidoideae) supports the allotetraploid origin hypothesis of Bauhinia.</title>
        <authorList>
            <person name="Zhong Y."/>
            <person name="Chen Y."/>
            <person name="Zheng D."/>
            <person name="Pang J."/>
            <person name="Liu Y."/>
            <person name="Luo S."/>
            <person name="Meng S."/>
            <person name="Qian L."/>
            <person name="Wei D."/>
            <person name="Dai S."/>
            <person name="Zhou R."/>
        </authorList>
    </citation>
    <scope>NUCLEOTIDE SEQUENCE [LARGE SCALE GENOMIC DNA]</scope>
    <source>
        <strain evidence="1">BV-YZ2020</strain>
    </source>
</reference>
<evidence type="ECO:0000313" key="1">
    <source>
        <dbReference type="EMBL" id="KAI4318255.1"/>
    </source>
</evidence>
<comment type="caution">
    <text evidence="1">The sequence shown here is derived from an EMBL/GenBank/DDBJ whole genome shotgun (WGS) entry which is preliminary data.</text>
</comment>
<name>A0ACB9M3G7_BAUVA</name>
<gene>
    <name evidence="1" type="ORF">L6164_026044</name>
</gene>
<proteinExistence type="predicted"/>
<organism evidence="1 2">
    <name type="scientific">Bauhinia variegata</name>
    <name type="common">Purple orchid tree</name>
    <name type="synonym">Phanera variegata</name>
    <dbReference type="NCBI Taxonomy" id="167791"/>
    <lineage>
        <taxon>Eukaryota</taxon>
        <taxon>Viridiplantae</taxon>
        <taxon>Streptophyta</taxon>
        <taxon>Embryophyta</taxon>
        <taxon>Tracheophyta</taxon>
        <taxon>Spermatophyta</taxon>
        <taxon>Magnoliopsida</taxon>
        <taxon>eudicotyledons</taxon>
        <taxon>Gunneridae</taxon>
        <taxon>Pentapetalae</taxon>
        <taxon>rosids</taxon>
        <taxon>fabids</taxon>
        <taxon>Fabales</taxon>
        <taxon>Fabaceae</taxon>
        <taxon>Cercidoideae</taxon>
        <taxon>Cercideae</taxon>
        <taxon>Bauhiniinae</taxon>
        <taxon>Bauhinia</taxon>
    </lineage>
</organism>
<evidence type="ECO:0000313" key="2">
    <source>
        <dbReference type="Proteomes" id="UP000828941"/>
    </source>
</evidence>
<sequence>MEEYLQYMKTFCSQMNDVEHQAAKISVQEQMHVAKVRSLEQDINSAKSEMRLFKEATKQMVKAKGEICAKILERQRRTASLESDSCTLTQTLELIRQEKIGLSTKLMEKRIYYSKVVEDMSAKLQKQQEWFSSNKTSTEMKEHELVKEKNDGKNGEIEGKASAGDNLIIDNKGSDSRKNFSTQLDSAKSRLDEILCLKCKLHAENDKIKQAIEAVKSGANDYKLQLEAADIRTLEEEYNALLSDKAGENEFLQSLEIEIEKIKGVSHVIKCACGKEYTVAVNK</sequence>